<reference evidence="2 3" key="1">
    <citation type="submission" date="2021-09" db="EMBL/GenBank/DDBJ databases">
        <title>Genomic insights and catalytic innovation underlie evolution of tropane alkaloids biosynthesis.</title>
        <authorList>
            <person name="Wang Y.-J."/>
            <person name="Tian T."/>
            <person name="Huang J.-P."/>
            <person name="Huang S.-X."/>
        </authorList>
    </citation>
    <scope>NUCLEOTIDE SEQUENCE [LARGE SCALE GENOMIC DNA]</scope>
    <source>
        <strain evidence="2">KIB-2018</strain>
        <tissue evidence="2">Leaf</tissue>
    </source>
</reference>
<feature type="compositionally biased region" description="Low complexity" evidence="1">
    <location>
        <begin position="24"/>
        <end position="34"/>
    </location>
</feature>
<comment type="caution">
    <text evidence="2">The sequence shown here is derived from an EMBL/GenBank/DDBJ whole genome shotgun (WGS) entry which is preliminary data.</text>
</comment>
<feature type="region of interest" description="Disordered" evidence="1">
    <location>
        <begin position="1"/>
        <end position="42"/>
    </location>
</feature>
<proteinExistence type="predicted"/>
<feature type="region of interest" description="Disordered" evidence="1">
    <location>
        <begin position="312"/>
        <end position="335"/>
    </location>
</feature>
<dbReference type="PANTHER" id="PTHR36741:SF1">
    <property type="entry name" value="OS07G0100500 PROTEIN"/>
    <property type="match status" value="1"/>
</dbReference>
<feature type="compositionally biased region" description="Polar residues" evidence="1">
    <location>
        <begin position="312"/>
        <end position="325"/>
    </location>
</feature>
<evidence type="ECO:0000313" key="3">
    <source>
        <dbReference type="Proteomes" id="UP001159364"/>
    </source>
</evidence>
<evidence type="ECO:0000313" key="2">
    <source>
        <dbReference type="EMBL" id="KAJ8770161.1"/>
    </source>
</evidence>
<dbReference type="PANTHER" id="PTHR36741">
    <property type="entry name" value="OS07G0100500 PROTEIN"/>
    <property type="match status" value="1"/>
</dbReference>
<evidence type="ECO:0008006" key="4">
    <source>
        <dbReference type="Google" id="ProtNLM"/>
    </source>
</evidence>
<evidence type="ECO:0000256" key="1">
    <source>
        <dbReference type="SAM" id="MobiDB-lite"/>
    </source>
</evidence>
<sequence>MSNNRKQEFNNDGEDEMNEEFEDSSSISNCSDSSTVRATQERSEIGLTERLTDILLEQGDGDLLLQRSDREDRLLQWLQALDMQVMGACRADERLRPLLKANASSGLAEDRLLAYLNQHFEPSEVGMLARCFCIPLVSIRVGKINKLGTLLCPTSIRGNLNLTLLPTSDLRLSFIGDDGNAERLFTLSSTAECAAVNVEEIPVDSSGRSFHIKIEDDRDVYFWCSEKSKLLGIELLAKMKDILKRKPSISELTGISNSRLDCFATHLRTYLVSSIQGSSGAFSSSSATMSHISETMPSKSIRARHVGNQSGKAHLSYQGSLSPRPSSFKDGLPKSLSSLRNASREKLRRHVDSSATVVDTLLVAVPQIIDAPSSCQSVRPEVKSCLMNQSSLIDSVAKLAVPPTFFTDSFASSTGDPLFSSHCCWRSQGTSTVQCPSSSPELPLSSIESPLLPPLSSLLSATRSSGFLTSASPLTLADVPSLDFPAFLSDPMVQLSRPISQQFPIFTPLMCDPIVHIPVIDVCSSGQGFLVSAGQSISSNMPPLKPMIPESESVVEKGARETLQLLLSGSSPASPPLIDVLPSVLNHNDDHLLLVTRSGGMYNGSRDVEAIAKNIATVSLVSFSGSSIVDGVGNVSGSSGTLLEGIDVLQDGSTAANELTFNHKGTQPCKGEESTS</sequence>
<gene>
    <name evidence="2" type="ORF">K2173_011496</name>
</gene>
<protein>
    <recommendedName>
        <fullName evidence="4">Flocculation protein</fullName>
    </recommendedName>
</protein>
<dbReference type="AlphaFoldDB" id="A0AAV8TUJ1"/>
<dbReference type="Proteomes" id="UP001159364">
    <property type="component" value="Linkage Group LG03"/>
</dbReference>
<accession>A0AAV8TUJ1</accession>
<keyword evidence="3" id="KW-1185">Reference proteome</keyword>
<dbReference type="EMBL" id="JAIWQS010000003">
    <property type="protein sequence ID" value="KAJ8770161.1"/>
    <property type="molecule type" value="Genomic_DNA"/>
</dbReference>
<name>A0AAV8TUJ1_9ROSI</name>
<feature type="compositionally biased region" description="Acidic residues" evidence="1">
    <location>
        <begin position="11"/>
        <end position="23"/>
    </location>
</feature>
<organism evidence="2 3">
    <name type="scientific">Erythroxylum novogranatense</name>
    <dbReference type="NCBI Taxonomy" id="1862640"/>
    <lineage>
        <taxon>Eukaryota</taxon>
        <taxon>Viridiplantae</taxon>
        <taxon>Streptophyta</taxon>
        <taxon>Embryophyta</taxon>
        <taxon>Tracheophyta</taxon>
        <taxon>Spermatophyta</taxon>
        <taxon>Magnoliopsida</taxon>
        <taxon>eudicotyledons</taxon>
        <taxon>Gunneridae</taxon>
        <taxon>Pentapetalae</taxon>
        <taxon>rosids</taxon>
        <taxon>fabids</taxon>
        <taxon>Malpighiales</taxon>
        <taxon>Erythroxylaceae</taxon>
        <taxon>Erythroxylum</taxon>
    </lineage>
</organism>